<feature type="signal peptide" evidence="1">
    <location>
        <begin position="1"/>
        <end position="19"/>
    </location>
</feature>
<gene>
    <name evidence="2" type="ordered locus">Acid_6021</name>
</gene>
<sequence length="145" mass="16376" precursor="true">MKRVILICVIAMLSISAFAQIHKPAKNPTRKIRLIAAPTIGVKTFDDCEEINRAVGTEYFKYVMMAMAQQDRVVWLDKGEVVSTGGDDDRAPKDWEKIKNVKGAALWIPIGSLEGEQEDSGKTTVFRSTLMVFQTTWEVKKNEKR</sequence>
<evidence type="ECO:0000256" key="1">
    <source>
        <dbReference type="SAM" id="SignalP"/>
    </source>
</evidence>
<keyword evidence="1" id="KW-0732">Signal</keyword>
<reference evidence="2" key="1">
    <citation type="submission" date="2006-10" db="EMBL/GenBank/DDBJ databases">
        <title>Complete sequence of Solibacter usitatus Ellin6076.</title>
        <authorList>
            <consortium name="US DOE Joint Genome Institute"/>
            <person name="Copeland A."/>
            <person name="Lucas S."/>
            <person name="Lapidus A."/>
            <person name="Barry K."/>
            <person name="Detter J.C."/>
            <person name="Glavina del Rio T."/>
            <person name="Hammon N."/>
            <person name="Israni S."/>
            <person name="Dalin E."/>
            <person name="Tice H."/>
            <person name="Pitluck S."/>
            <person name="Thompson L.S."/>
            <person name="Brettin T."/>
            <person name="Bruce D."/>
            <person name="Han C."/>
            <person name="Tapia R."/>
            <person name="Gilna P."/>
            <person name="Schmutz J."/>
            <person name="Larimer F."/>
            <person name="Land M."/>
            <person name="Hauser L."/>
            <person name="Kyrpides N."/>
            <person name="Mikhailova N."/>
            <person name="Janssen P.H."/>
            <person name="Kuske C.R."/>
            <person name="Richardson P."/>
        </authorList>
    </citation>
    <scope>NUCLEOTIDE SEQUENCE</scope>
    <source>
        <strain evidence="2">Ellin6076</strain>
    </source>
</reference>
<dbReference type="AlphaFoldDB" id="Q01TR2"/>
<dbReference type="EMBL" id="CP000473">
    <property type="protein sequence ID" value="ABJ86958.1"/>
    <property type="molecule type" value="Genomic_DNA"/>
</dbReference>
<protein>
    <submittedName>
        <fullName evidence="2">Uncharacterized protein</fullName>
    </submittedName>
</protein>
<evidence type="ECO:0000313" key="2">
    <source>
        <dbReference type="EMBL" id="ABJ86958.1"/>
    </source>
</evidence>
<feature type="chain" id="PRO_5004163162" evidence="1">
    <location>
        <begin position="20"/>
        <end position="145"/>
    </location>
</feature>
<dbReference type="KEGG" id="sus:Acid_6021"/>
<name>Q01TR2_SOLUE</name>
<dbReference type="HOGENOM" id="CLU_1785630_0_0_0"/>
<accession>Q01TR2</accession>
<organism evidence="2">
    <name type="scientific">Solibacter usitatus (strain Ellin6076)</name>
    <dbReference type="NCBI Taxonomy" id="234267"/>
    <lineage>
        <taxon>Bacteria</taxon>
        <taxon>Pseudomonadati</taxon>
        <taxon>Acidobacteriota</taxon>
        <taxon>Terriglobia</taxon>
        <taxon>Bryobacterales</taxon>
        <taxon>Solibacteraceae</taxon>
        <taxon>Candidatus Solibacter</taxon>
    </lineage>
</organism>
<dbReference type="InParanoid" id="Q01TR2"/>
<proteinExistence type="predicted"/>